<organism evidence="7">
    <name type="scientific">Volvox carteri f. nagariensis</name>
    <dbReference type="NCBI Taxonomy" id="3068"/>
    <lineage>
        <taxon>Eukaryota</taxon>
        <taxon>Viridiplantae</taxon>
        <taxon>Chlorophyta</taxon>
        <taxon>core chlorophytes</taxon>
        <taxon>Chlorophyceae</taxon>
        <taxon>CS clade</taxon>
        <taxon>Chlamydomonadales</taxon>
        <taxon>Volvocaceae</taxon>
        <taxon>Volvox</taxon>
    </lineage>
</organism>
<dbReference type="InParanoid" id="D8TTF1"/>
<dbReference type="RefSeq" id="XP_002949743.1">
    <property type="nucleotide sequence ID" value="XM_002949697.1"/>
</dbReference>
<reference evidence="6 7" key="1">
    <citation type="journal article" date="2010" name="Science">
        <title>Genomic analysis of organismal complexity in the multicellular green alga Volvox carteri.</title>
        <authorList>
            <person name="Prochnik S.E."/>
            <person name="Umen J."/>
            <person name="Nedelcu A.M."/>
            <person name="Hallmann A."/>
            <person name="Miller S.M."/>
            <person name="Nishii I."/>
            <person name="Ferris P."/>
            <person name="Kuo A."/>
            <person name="Mitros T."/>
            <person name="Fritz-Laylin L.K."/>
            <person name="Hellsten U."/>
            <person name="Chapman J."/>
            <person name="Simakov O."/>
            <person name="Rensing S.A."/>
            <person name="Terry A."/>
            <person name="Pangilinan J."/>
            <person name="Kapitonov V."/>
            <person name="Jurka J."/>
            <person name="Salamov A."/>
            <person name="Shapiro H."/>
            <person name="Schmutz J."/>
            <person name="Grimwood J."/>
            <person name="Lindquist E."/>
            <person name="Lucas S."/>
            <person name="Grigoriev I.V."/>
            <person name="Schmitt R."/>
            <person name="Kirk D."/>
            <person name="Rokhsar D.S."/>
        </authorList>
    </citation>
    <scope>NUCLEOTIDE SEQUENCE [LARGE SCALE GENOMIC DNA]</scope>
    <source>
        <strain evidence="7">f. Nagariensis / Eve</strain>
    </source>
</reference>
<keyword evidence="7" id="KW-1185">Reference proteome</keyword>
<dbReference type="GeneID" id="9618914"/>
<name>D8TTF1_VOLCA</name>
<dbReference type="GO" id="GO:0009411">
    <property type="term" value="P:response to UV"/>
    <property type="evidence" value="ECO:0007669"/>
    <property type="project" value="TreeGrafter"/>
</dbReference>
<feature type="compositionally biased region" description="Low complexity" evidence="5">
    <location>
        <begin position="519"/>
        <end position="530"/>
    </location>
</feature>
<protein>
    <recommendedName>
        <fullName evidence="1">DNA-directed primase/polymerase protein</fullName>
        <ecNumber evidence="3">2.7.7.102</ecNumber>
    </recommendedName>
</protein>
<dbReference type="PANTHER" id="PTHR31399:SF0">
    <property type="entry name" value="DNA-DIRECTED PRIMASE_POLYMERASE PROTEIN"/>
    <property type="match status" value="1"/>
</dbReference>
<dbReference type="GO" id="GO:0005759">
    <property type="term" value="C:mitochondrial matrix"/>
    <property type="evidence" value="ECO:0007669"/>
    <property type="project" value="TreeGrafter"/>
</dbReference>
<evidence type="ECO:0000256" key="3">
    <source>
        <dbReference type="ARBA" id="ARBA00044768"/>
    </source>
</evidence>
<feature type="region of interest" description="Disordered" evidence="5">
    <location>
        <begin position="509"/>
        <end position="596"/>
    </location>
</feature>
<dbReference type="GO" id="GO:0003682">
    <property type="term" value="F:chromatin binding"/>
    <property type="evidence" value="ECO:0007669"/>
    <property type="project" value="TreeGrafter"/>
</dbReference>
<dbReference type="PANTHER" id="PTHR31399">
    <property type="entry name" value="DNA-DIRECTED PRIMASE / POLYMERASE PROTEIN"/>
    <property type="match status" value="1"/>
</dbReference>
<proteinExistence type="predicted"/>
<feature type="region of interest" description="Disordered" evidence="5">
    <location>
        <begin position="804"/>
        <end position="851"/>
    </location>
</feature>
<dbReference type="KEGG" id="vcn:VOLCADRAFT_120785"/>
<dbReference type="eggNOG" id="ENOG502QS1Q">
    <property type="taxonomic scope" value="Eukaryota"/>
</dbReference>
<accession>D8TTF1</accession>
<dbReference type="AlphaFoldDB" id="D8TTF1"/>
<dbReference type="GO" id="GO:0031297">
    <property type="term" value="P:replication fork processing"/>
    <property type="evidence" value="ECO:0007669"/>
    <property type="project" value="TreeGrafter"/>
</dbReference>
<dbReference type="STRING" id="3068.D8TTF1"/>
<comment type="catalytic activity">
    <reaction evidence="2">
        <text>ssDNA + n NTP = ssDNA/pppN(pN)n-1 hybrid + (n-1) diphosphate.</text>
        <dbReference type="EC" id="2.7.7.102"/>
    </reaction>
</comment>
<dbReference type="GO" id="GO:0042276">
    <property type="term" value="P:error-prone translesion synthesis"/>
    <property type="evidence" value="ECO:0007669"/>
    <property type="project" value="InterPro"/>
</dbReference>
<dbReference type="OrthoDB" id="5988181at2759"/>
<feature type="compositionally biased region" description="Basic and acidic residues" evidence="5">
    <location>
        <begin position="565"/>
        <end position="574"/>
    </location>
</feature>
<evidence type="ECO:0000256" key="2">
    <source>
        <dbReference type="ARBA" id="ARBA00044677"/>
    </source>
</evidence>
<comment type="catalytic activity">
    <reaction evidence="4">
        <text>DNA(n) + a 2'-deoxyribonucleoside 5'-triphosphate = DNA(n+1) + diphosphate</text>
        <dbReference type="Rhea" id="RHEA:22508"/>
        <dbReference type="Rhea" id="RHEA-COMP:17339"/>
        <dbReference type="Rhea" id="RHEA-COMP:17340"/>
        <dbReference type="ChEBI" id="CHEBI:33019"/>
        <dbReference type="ChEBI" id="CHEBI:61560"/>
        <dbReference type="ChEBI" id="CHEBI:173112"/>
        <dbReference type="EC" id="2.7.7.7"/>
    </reaction>
    <physiologicalReaction direction="left-to-right" evidence="4">
        <dbReference type="Rhea" id="RHEA:22509"/>
    </physiologicalReaction>
</comment>
<dbReference type="GO" id="GO:0005634">
    <property type="term" value="C:nucleus"/>
    <property type="evidence" value="ECO:0007669"/>
    <property type="project" value="TreeGrafter"/>
</dbReference>
<dbReference type="GO" id="GO:0006264">
    <property type="term" value="P:mitochondrial DNA replication"/>
    <property type="evidence" value="ECO:0007669"/>
    <property type="project" value="TreeGrafter"/>
</dbReference>
<dbReference type="GO" id="GO:0003887">
    <property type="term" value="F:DNA-directed DNA polymerase activity"/>
    <property type="evidence" value="ECO:0007669"/>
    <property type="project" value="UniProtKB-EC"/>
</dbReference>
<feature type="compositionally biased region" description="Basic and acidic residues" evidence="5">
    <location>
        <begin position="825"/>
        <end position="838"/>
    </location>
</feature>
<evidence type="ECO:0000313" key="7">
    <source>
        <dbReference type="Proteomes" id="UP000001058"/>
    </source>
</evidence>
<gene>
    <name evidence="6" type="ORF">VOLCADRAFT_120785</name>
</gene>
<dbReference type="InterPro" id="IPR044917">
    <property type="entry name" value="PRIMPOL"/>
</dbReference>
<evidence type="ECO:0000256" key="4">
    <source>
        <dbReference type="ARBA" id="ARBA00047303"/>
    </source>
</evidence>
<evidence type="ECO:0000256" key="1">
    <source>
        <dbReference type="ARBA" id="ARBA00026139"/>
    </source>
</evidence>
<evidence type="ECO:0000256" key="5">
    <source>
        <dbReference type="SAM" id="MobiDB-lite"/>
    </source>
</evidence>
<dbReference type="Pfam" id="PF03121">
    <property type="entry name" value="Herpes_UL52"/>
    <property type="match status" value="1"/>
</dbReference>
<dbReference type="Proteomes" id="UP000001058">
    <property type="component" value="Unassembled WGS sequence"/>
</dbReference>
<sequence>MMFNTSSMTRASTCRARKWKIEAVAAPLNAAKGSSNGSGTRRVLNVQTTLEDINKALAACIKQAGDASSFDKINKLATSMQSKSTSLLPKKPADYEEFIRKLADQQRSTPYRCSDGPQDKGLLQTGHLKRPNEFLCDIGTAARKRHGNPRIKPESAFYDKRTAVSGFSSKTVPNEELRCDASRAPRADAPAAASPDPELLLRDDCAKDASAVASRTEMLRGNDAQTAIRSDTCSPRQPLWMEASAPRAEFKLQQQAFEFLDQQRAQWLQHLRVFGKELSGDGKRRFLVTTPARLWVEDVELAEPGSCHLYEILREGSPCHLYFDLEFVPEFNPGVCGDLLVDLLVDLVAEELLAAFGIQMPLQDSRHWRGLEQQQRQQQPEELEPRSDGSCPWVWELCSTTAAKFSRHLVIRIPHCAFKDNFHVNAFVRRLFDRIAADPVRFGAFFVRRSADEDGPRTLFIDPAVYTRNRAFRLYLSSKAGKTAVLRATSRYAVAALLRQRGIAFQEGGATATAAHARPSSQEPASAPQPTGSAPVDPLQRVLAVPRPQAAERATCSEGPADSPATDHHKEAADRMVASGPASRAPPPAAAAQPPDVATCGGRGGLLLPPRVERAVAKDIFMASLVTGMSRVDRVLTLYDDFGGGGAGGAGATALAGFHAARPSYLGIPRLPLPAGGGGAPAPSLQPHGSGASIGPHQLPGVAAIPLQYGPSPFPCVDEFIESVCCEGGVQGRVRCWQYLAGSGILLLSMRNNRWCANVGRPHRSNVDLRGGTWCQRCYDPECRDFRSARMPLPIHLWEECRHRAAGQQQQHEQGKPHAPPFYDKAPDGPHWQKEQRAHGQQQGRAEGEHAAAEGFTAPATGVNNTCSKDDDDPDYDLLCVQALERLEEQIMALNGAV</sequence>
<dbReference type="EC" id="2.7.7.102" evidence="3"/>
<dbReference type="FunCoup" id="D8TTF1">
    <property type="interactions" value="1118"/>
</dbReference>
<evidence type="ECO:0000313" key="6">
    <source>
        <dbReference type="EMBL" id="EFJ49295.1"/>
    </source>
</evidence>
<dbReference type="EMBL" id="GL378336">
    <property type="protein sequence ID" value="EFJ49295.1"/>
    <property type="molecule type" value="Genomic_DNA"/>
</dbReference>